<dbReference type="AlphaFoldDB" id="A0A0F9K134"/>
<proteinExistence type="predicted"/>
<dbReference type="Pfam" id="PF09931">
    <property type="entry name" value="Phage_phiJL001_Gp84_N"/>
    <property type="match status" value="1"/>
</dbReference>
<organism evidence="1">
    <name type="scientific">marine sediment metagenome</name>
    <dbReference type="NCBI Taxonomy" id="412755"/>
    <lineage>
        <taxon>unclassified sequences</taxon>
        <taxon>metagenomes</taxon>
        <taxon>ecological metagenomes</taxon>
    </lineage>
</organism>
<name>A0A0F9K134_9ZZZZ</name>
<evidence type="ECO:0000313" key="1">
    <source>
        <dbReference type="EMBL" id="KKM68396.1"/>
    </source>
</evidence>
<protein>
    <recommendedName>
        <fullName evidence="2">Bacteriophage phiJL001 Gp84 N-terminal domain-containing protein</fullName>
    </recommendedName>
</protein>
<sequence>MTRTLHADMVTAAQAAAGEIFHLFDFEFSDGTLYLTDASNDVTWSGNTYTSVSGLSHDTIQETTELGAQSVRVTMSGVDTSVMTRMLQENYVGQTAIIRHAHIASDGTITSNPVIVFQGLMNAPFEMQETFEREGGSATISTRLVSPFAIINKVNGVRSNVPSHQKYYPADTIMRHLANISDQPVMWGNATPVLFSGGGGGGGGDVGREGDTRF</sequence>
<reference evidence="1" key="1">
    <citation type="journal article" date="2015" name="Nature">
        <title>Complex archaea that bridge the gap between prokaryotes and eukaryotes.</title>
        <authorList>
            <person name="Spang A."/>
            <person name="Saw J.H."/>
            <person name="Jorgensen S.L."/>
            <person name="Zaremba-Niedzwiedzka K."/>
            <person name="Martijn J."/>
            <person name="Lind A.E."/>
            <person name="van Eijk R."/>
            <person name="Schleper C."/>
            <person name="Guy L."/>
            <person name="Ettema T.J."/>
        </authorList>
    </citation>
    <scope>NUCLEOTIDE SEQUENCE</scope>
</reference>
<gene>
    <name evidence="1" type="ORF">LCGC14_1461280</name>
</gene>
<accession>A0A0F9K134</accession>
<dbReference type="EMBL" id="LAZR01010175">
    <property type="protein sequence ID" value="KKM68396.1"/>
    <property type="molecule type" value="Genomic_DNA"/>
</dbReference>
<comment type="caution">
    <text evidence="1">The sequence shown here is derived from an EMBL/GenBank/DDBJ whole genome shotgun (WGS) entry which is preliminary data.</text>
</comment>
<evidence type="ECO:0008006" key="2">
    <source>
        <dbReference type="Google" id="ProtNLM"/>
    </source>
</evidence>